<name>A0AAD4GHL7_BOLED</name>
<evidence type="ECO:0000313" key="3">
    <source>
        <dbReference type="Proteomes" id="UP001194468"/>
    </source>
</evidence>
<dbReference type="EMBL" id="WHUW01000006">
    <property type="protein sequence ID" value="KAF8444493.1"/>
    <property type="molecule type" value="Genomic_DNA"/>
</dbReference>
<gene>
    <name evidence="2" type="ORF">L210DRAFT_848512</name>
</gene>
<reference evidence="2" key="1">
    <citation type="submission" date="2019-10" db="EMBL/GenBank/DDBJ databases">
        <authorList>
            <consortium name="DOE Joint Genome Institute"/>
            <person name="Kuo A."/>
            <person name="Miyauchi S."/>
            <person name="Kiss E."/>
            <person name="Drula E."/>
            <person name="Kohler A."/>
            <person name="Sanchez-Garcia M."/>
            <person name="Andreopoulos B."/>
            <person name="Barry K.W."/>
            <person name="Bonito G."/>
            <person name="Buee M."/>
            <person name="Carver A."/>
            <person name="Chen C."/>
            <person name="Cichocki N."/>
            <person name="Clum A."/>
            <person name="Culley D."/>
            <person name="Crous P.W."/>
            <person name="Fauchery L."/>
            <person name="Girlanda M."/>
            <person name="Hayes R."/>
            <person name="Keri Z."/>
            <person name="LaButti K."/>
            <person name="Lipzen A."/>
            <person name="Lombard V."/>
            <person name="Magnuson J."/>
            <person name="Maillard F."/>
            <person name="Morin E."/>
            <person name="Murat C."/>
            <person name="Nolan M."/>
            <person name="Ohm R."/>
            <person name="Pangilinan J."/>
            <person name="Pereira M."/>
            <person name="Perotto S."/>
            <person name="Peter M."/>
            <person name="Riley R."/>
            <person name="Sitrit Y."/>
            <person name="Stielow B."/>
            <person name="Szollosi G."/>
            <person name="Zifcakova L."/>
            <person name="Stursova M."/>
            <person name="Spatafora J.W."/>
            <person name="Tedersoo L."/>
            <person name="Vaario L.-M."/>
            <person name="Yamada A."/>
            <person name="Yan M."/>
            <person name="Wang P."/>
            <person name="Xu J."/>
            <person name="Bruns T."/>
            <person name="Baldrian P."/>
            <person name="Vilgalys R."/>
            <person name="Henrissat B."/>
            <person name="Grigoriev I.V."/>
            <person name="Hibbett D."/>
            <person name="Nagy L.G."/>
            <person name="Martin F.M."/>
        </authorList>
    </citation>
    <scope>NUCLEOTIDE SEQUENCE</scope>
    <source>
        <strain evidence="2">BED1</strain>
    </source>
</reference>
<sequence length="129" mass="14605">APPSKQTKVSQSDKDSTSKQSGSSTRKKYNKDDLPCGITDDNMWRRKFISMLAHFASSYDHPWMIATRKLVSVKQEIWNVVYGKKIKYTEAPNGAVFQLMSTICFLNVWHSGFASAAMSVFTTVFARLQ</sequence>
<reference evidence="2" key="2">
    <citation type="journal article" date="2020" name="Nat. Commun.">
        <title>Large-scale genome sequencing of mycorrhizal fungi provides insights into the early evolution of symbiotic traits.</title>
        <authorList>
            <person name="Miyauchi S."/>
            <person name="Kiss E."/>
            <person name="Kuo A."/>
            <person name="Drula E."/>
            <person name="Kohler A."/>
            <person name="Sanchez-Garcia M."/>
            <person name="Morin E."/>
            <person name="Andreopoulos B."/>
            <person name="Barry K.W."/>
            <person name="Bonito G."/>
            <person name="Buee M."/>
            <person name="Carver A."/>
            <person name="Chen C."/>
            <person name="Cichocki N."/>
            <person name="Clum A."/>
            <person name="Culley D."/>
            <person name="Crous P.W."/>
            <person name="Fauchery L."/>
            <person name="Girlanda M."/>
            <person name="Hayes R.D."/>
            <person name="Keri Z."/>
            <person name="LaButti K."/>
            <person name="Lipzen A."/>
            <person name="Lombard V."/>
            <person name="Magnuson J."/>
            <person name="Maillard F."/>
            <person name="Murat C."/>
            <person name="Nolan M."/>
            <person name="Ohm R.A."/>
            <person name="Pangilinan J."/>
            <person name="Pereira M.F."/>
            <person name="Perotto S."/>
            <person name="Peter M."/>
            <person name="Pfister S."/>
            <person name="Riley R."/>
            <person name="Sitrit Y."/>
            <person name="Stielow J.B."/>
            <person name="Szollosi G."/>
            <person name="Zifcakova L."/>
            <person name="Stursova M."/>
            <person name="Spatafora J.W."/>
            <person name="Tedersoo L."/>
            <person name="Vaario L.M."/>
            <person name="Yamada A."/>
            <person name="Yan M."/>
            <person name="Wang P."/>
            <person name="Xu J."/>
            <person name="Bruns T."/>
            <person name="Baldrian P."/>
            <person name="Vilgalys R."/>
            <person name="Dunand C."/>
            <person name="Henrissat B."/>
            <person name="Grigoriev I.V."/>
            <person name="Hibbett D."/>
            <person name="Nagy L.G."/>
            <person name="Martin F.M."/>
        </authorList>
    </citation>
    <scope>NUCLEOTIDE SEQUENCE</scope>
    <source>
        <strain evidence="2">BED1</strain>
    </source>
</reference>
<proteinExistence type="predicted"/>
<protein>
    <submittedName>
        <fullName evidence="2">Uncharacterized protein</fullName>
    </submittedName>
</protein>
<dbReference type="AlphaFoldDB" id="A0AAD4GHL7"/>
<feature type="non-terminal residue" evidence="2">
    <location>
        <position position="129"/>
    </location>
</feature>
<evidence type="ECO:0000313" key="2">
    <source>
        <dbReference type="EMBL" id="KAF8444493.1"/>
    </source>
</evidence>
<accession>A0AAD4GHL7</accession>
<dbReference type="Proteomes" id="UP001194468">
    <property type="component" value="Unassembled WGS sequence"/>
</dbReference>
<keyword evidence="3" id="KW-1185">Reference proteome</keyword>
<feature type="region of interest" description="Disordered" evidence="1">
    <location>
        <begin position="1"/>
        <end position="34"/>
    </location>
</feature>
<organism evidence="2 3">
    <name type="scientific">Boletus edulis BED1</name>
    <dbReference type="NCBI Taxonomy" id="1328754"/>
    <lineage>
        <taxon>Eukaryota</taxon>
        <taxon>Fungi</taxon>
        <taxon>Dikarya</taxon>
        <taxon>Basidiomycota</taxon>
        <taxon>Agaricomycotina</taxon>
        <taxon>Agaricomycetes</taxon>
        <taxon>Agaricomycetidae</taxon>
        <taxon>Boletales</taxon>
        <taxon>Boletineae</taxon>
        <taxon>Boletaceae</taxon>
        <taxon>Boletoideae</taxon>
        <taxon>Boletus</taxon>
    </lineage>
</organism>
<evidence type="ECO:0000256" key="1">
    <source>
        <dbReference type="SAM" id="MobiDB-lite"/>
    </source>
</evidence>
<comment type="caution">
    <text evidence="2">The sequence shown here is derived from an EMBL/GenBank/DDBJ whole genome shotgun (WGS) entry which is preliminary data.</text>
</comment>